<reference evidence="11 12" key="1">
    <citation type="submission" date="2016-10" db="EMBL/GenBank/DDBJ databases">
        <authorList>
            <person name="de Groot N.N."/>
        </authorList>
    </citation>
    <scope>NUCLEOTIDE SEQUENCE [LARGE SCALE GENOMIC DNA]</scope>
    <source>
        <strain evidence="11 12">CGMCC 1.6848</strain>
    </source>
</reference>
<feature type="transmembrane region" description="Helical" evidence="9">
    <location>
        <begin position="84"/>
        <end position="107"/>
    </location>
</feature>
<keyword evidence="3" id="KW-1003">Cell membrane</keyword>
<evidence type="ECO:0000313" key="12">
    <source>
        <dbReference type="Proteomes" id="UP000199040"/>
    </source>
</evidence>
<gene>
    <name evidence="11" type="ORF">SAMN04487959_13417</name>
</gene>
<keyword evidence="5 9" id="KW-0812">Transmembrane</keyword>
<comment type="similarity">
    <text evidence="8 9">Belongs to the TRAP transporter small permease family.</text>
</comment>
<dbReference type="RefSeq" id="WP_177223483.1">
    <property type="nucleotide sequence ID" value="NZ_FOPY01000034.1"/>
</dbReference>
<accession>A0A1I3GLL2</accession>
<protein>
    <recommendedName>
        <fullName evidence="9">TRAP transporter small permease protein</fullName>
    </recommendedName>
</protein>
<keyword evidence="7 9" id="KW-0472">Membrane</keyword>
<evidence type="ECO:0000256" key="6">
    <source>
        <dbReference type="ARBA" id="ARBA00022989"/>
    </source>
</evidence>
<dbReference type="InterPro" id="IPR007387">
    <property type="entry name" value="TRAP_DctQ"/>
</dbReference>
<dbReference type="STRING" id="442341.SAMN04487959_13417"/>
<evidence type="ECO:0000259" key="10">
    <source>
        <dbReference type="Pfam" id="PF04290"/>
    </source>
</evidence>
<dbReference type="GO" id="GO:0015740">
    <property type="term" value="P:C4-dicarboxylate transport"/>
    <property type="evidence" value="ECO:0007669"/>
    <property type="project" value="TreeGrafter"/>
</dbReference>
<evidence type="ECO:0000256" key="5">
    <source>
        <dbReference type="ARBA" id="ARBA00022692"/>
    </source>
</evidence>
<keyword evidence="6 9" id="KW-1133">Transmembrane helix</keyword>
<dbReference type="InterPro" id="IPR055348">
    <property type="entry name" value="DctQ"/>
</dbReference>
<keyword evidence="12" id="KW-1185">Reference proteome</keyword>
<evidence type="ECO:0000313" key="11">
    <source>
        <dbReference type="EMBL" id="SFI24375.1"/>
    </source>
</evidence>
<feature type="domain" description="Tripartite ATP-independent periplasmic transporters DctQ component" evidence="10">
    <location>
        <begin position="26"/>
        <end position="150"/>
    </location>
</feature>
<dbReference type="PANTHER" id="PTHR35011:SF2">
    <property type="entry name" value="2,3-DIKETO-L-GULONATE TRAP TRANSPORTER SMALL PERMEASE PROTEIN YIAM"/>
    <property type="match status" value="1"/>
</dbReference>
<feature type="transmembrane region" description="Helical" evidence="9">
    <location>
        <begin position="41"/>
        <end position="63"/>
    </location>
</feature>
<comment type="subcellular location">
    <subcellularLocation>
        <location evidence="1 9">Cell inner membrane</location>
        <topology evidence="1 9">Multi-pass membrane protein</topology>
    </subcellularLocation>
</comment>
<keyword evidence="2 9" id="KW-0813">Transport</keyword>
<evidence type="ECO:0000256" key="1">
    <source>
        <dbReference type="ARBA" id="ARBA00004429"/>
    </source>
</evidence>
<dbReference type="GO" id="GO:0005886">
    <property type="term" value="C:plasma membrane"/>
    <property type="evidence" value="ECO:0007669"/>
    <property type="project" value="UniProtKB-SubCell"/>
</dbReference>
<dbReference type="EMBL" id="FOPY01000034">
    <property type="protein sequence ID" value="SFI24375.1"/>
    <property type="molecule type" value="Genomic_DNA"/>
</dbReference>
<evidence type="ECO:0000256" key="4">
    <source>
        <dbReference type="ARBA" id="ARBA00022519"/>
    </source>
</evidence>
<feature type="transmembrane region" description="Helical" evidence="9">
    <location>
        <begin position="127"/>
        <end position="148"/>
    </location>
</feature>
<evidence type="ECO:0000256" key="9">
    <source>
        <dbReference type="RuleBase" id="RU369079"/>
    </source>
</evidence>
<name>A0A1I3GLL2_9GAMM</name>
<proteinExistence type="inferred from homology"/>
<keyword evidence="4 9" id="KW-0997">Cell inner membrane</keyword>
<dbReference type="Pfam" id="PF04290">
    <property type="entry name" value="DctQ"/>
    <property type="match status" value="1"/>
</dbReference>
<dbReference type="PANTHER" id="PTHR35011">
    <property type="entry name" value="2,3-DIKETO-L-GULONATE TRAP TRANSPORTER SMALL PERMEASE PROTEIN YIAM"/>
    <property type="match status" value="1"/>
</dbReference>
<evidence type="ECO:0000256" key="8">
    <source>
        <dbReference type="ARBA" id="ARBA00038436"/>
    </source>
</evidence>
<organism evidence="11 12">
    <name type="scientific">Modicisalibacter xianhensis</name>
    <dbReference type="NCBI Taxonomy" id="442341"/>
    <lineage>
        <taxon>Bacteria</taxon>
        <taxon>Pseudomonadati</taxon>
        <taxon>Pseudomonadota</taxon>
        <taxon>Gammaproteobacteria</taxon>
        <taxon>Oceanospirillales</taxon>
        <taxon>Halomonadaceae</taxon>
        <taxon>Modicisalibacter</taxon>
    </lineage>
</organism>
<dbReference type="GO" id="GO:0022857">
    <property type="term" value="F:transmembrane transporter activity"/>
    <property type="evidence" value="ECO:0007669"/>
    <property type="project" value="UniProtKB-UniRule"/>
</dbReference>
<comment type="subunit">
    <text evidence="9">The complex comprises the extracytoplasmic solute receptor protein and the two transmembrane proteins.</text>
</comment>
<evidence type="ECO:0000256" key="7">
    <source>
        <dbReference type="ARBA" id="ARBA00023136"/>
    </source>
</evidence>
<evidence type="ECO:0000256" key="3">
    <source>
        <dbReference type="ARBA" id="ARBA00022475"/>
    </source>
</evidence>
<dbReference type="Proteomes" id="UP000199040">
    <property type="component" value="Unassembled WGS sequence"/>
</dbReference>
<dbReference type="AlphaFoldDB" id="A0A1I3GLL2"/>
<evidence type="ECO:0000256" key="2">
    <source>
        <dbReference type="ARBA" id="ARBA00022448"/>
    </source>
</evidence>
<feature type="transmembrane region" description="Helical" evidence="9">
    <location>
        <begin position="7"/>
        <end position="29"/>
    </location>
</feature>
<sequence>MIHISEFVGRVFTYISIALMLFLSIPIAYEAVMRSFGYPTIWVFETTLYSFIFLGFLGNVLAVKSGAHFRVTLLADLFPSYRRAFDLLAHFSVLLFAVLIITSGSYFAWYSWTHDTVSASLLEIPMWIPQFAIPLGGVGLFLQTLVAISRSGREDLPHTEVD</sequence>
<comment type="function">
    <text evidence="9">Part of the tripartite ATP-independent periplasmic (TRAP) transport system.</text>
</comment>